<reference evidence="1 2" key="1">
    <citation type="submission" date="2019-06" db="EMBL/GenBank/DDBJ databases">
        <title>Genomic insights into carbon and energy metabolism of Deferribacter autotrophicus revealed new metabolic traits in the phylum Deferribacteres.</title>
        <authorList>
            <person name="Slobodkin A.I."/>
            <person name="Slobodkina G.B."/>
            <person name="Allioux M."/>
            <person name="Alain K."/>
            <person name="Jebbar M."/>
            <person name="Shadrin V."/>
            <person name="Kublanov I.V."/>
            <person name="Toshchakov S.V."/>
            <person name="Bonch-Osmolovskaya E.A."/>
        </authorList>
    </citation>
    <scope>NUCLEOTIDE SEQUENCE [LARGE SCALE GENOMIC DNA]</scope>
    <source>
        <strain evidence="1 2">SL50</strain>
    </source>
</reference>
<gene>
    <name evidence="1" type="ORF">FHQ18_07835</name>
</gene>
<dbReference type="RefSeq" id="WP_149266618.1">
    <property type="nucleotide sequence ID" value="NZ_VFJB01000006.1"/>
</dbReference>
<dbReference type="Proteomes" id="UP000322876">
    <property type="component" value="Unassembled WGS sequence"/>
</dbReference>
<dbReference type="InterPro" id="IPR036583">
    <property type="entry name" value="23S_rRNA_IVS_sf"/>
</dbReference>
<evidence type="ECO:0000313" key="2">
    <source>
        <dbReference type="Proteomes" id="UP000322876"/>
    </source>
</evidence>
<dbReference type="Gene3D" id="1.20.1440.60">
    <property type="entry name" value="23S rRNA-intervening sequence"/>
    <property type="match status" value="1"/>
</dbReference>
<sequence>MKIFNIPQGKKVRARNSHKEFKQFCGIARGSVAELRYFIMLSYDLGYVGKTLFDELINKTEIFSKMIYGIIKTLENKL</sequence>
<keyword evidence="2" id="KW-1185">Reference proteome</keyword>
<name>A0A5A8F6P2_9BACT</name>
<dbReference type="AlphaFoldDB" id="A0A5A8F6P2"/>
<evidence type="ECO:0000313" key="1">
    <source>
        <dbReference type="EMBL" id="KAA0257645.1"/>
    </source>
</evidence>
<protein>
    <submittedName>
        <fullName evidence="1">Four helix bundle protein</fullName>
    </submittedName>
</protein>
<dbReference type="OrthoDB" id="160990at2"/>
<dbReference type="InterPro" id="IPR012657">
    <property type="entry name" value="23S_rRNA-intervening_sequence"/>
</dbReference>
<dbReference type="EMBL" id="VFJB01000006">
    <property type="protein sequence ID" value="KAA0257645.1"/>
    <property type="molecule type" value="Genomic_DNA"/>
</dbReference>
<organism evidence="1 2">
    <name type="scientific">Deferribacter autotrophicus</name>
    <dbReference type="NCBI Taxonomy" id="500465"/>
    <lineage>
        <taxon>Bacteria</taxon>
        <taxon>Pseudomonadati</taxon>
        <taxon>Deferribacterota</taxon>
        <taxon>Deferribacteres</taxon>
        <taxon>Deferribacterales</taxon>
        <taxon>Deferribacteraceae</taxon>
        <taxon>Deferribacter</taxon>
    </lineage>
</organism>
<dbReference type="Pfam" id="PF05635">
    <property type="entry name" value="23S_rRNA_IVP"/>
    <property type="match status" value="1"/>
</dbReference>
<proteinExistence type="predicted"/>
<comment type="caution">
    <text evidence="1">The sequence shown here is derived from an EMBL/GenBank/DDBJ whole genome shotgun (WGS) entry which is preliminary data.</text>
</comment>
<accession>A0A5A8F6P2</accession>
<dbReference type="NCBIfam" id="TIGR02436">
    <property type="entry name" value="four helix bundle protein"/>
    <property type="match status" value="1"/>
</dbReference>
<dbReference type="SUPFAM" id="SSF158446">
    <property type="entry name" value="IVS-encoded protein-like"/>
    <property type="match status" value="1"/>
</dbReference>